<name>A0A6M0D0F5_9PSED</name>
<dbReference type="EMBL" id="JAAHBV010000714">
    <property type="protein sequence ID" value="NER62263.1"/>
    <property type="molecule type" value="Genomic_DNA"/>
</dbReference>
<keyword evidence="1" id="KW-0456">Lyase</keyword>
<dbReference type="GO" id="GO:0048472">
    <property type="term" value="F:threonine-phosphate decarboxylase activity"/>
    <property type="evidence" value="ECO:0007669"/>
    <property type="project" value="UniProtKB-EC"/>
</dbReference>
<sequence>LEQAAQLHAFMARRGILLRLFAHLGSLRLGLPATDADWQRLVQALDDYRKEQP</sequence>
<feature type="non-terminal residue" evidence="1">
    <location>
        <position position="1"/>
    </location>
</feature>
<dbReference type="AlphaFoldDB" id="A0A6M0D0F5"/>
<gene>
    <name evidence="1" type="ORF">G3435_24505</name>
</gene>
<protein>
    <submittedName>
        <fullName evidence="1">Threonine-phosphate decarboxylase</fullName>
        <ecNumber evidence="1">4.1.1.81</ecNumber>
    </submittedName>
</protein>
<dbReference type="InterPro" id="IPR015424">
    <property type="entry name" value="PyrdxlP-dep_Trfase"/>
</dbReference>
<reference evidence="1 2" key="1">
    <citation type="submission" date="2020-02" db="EMBL/GenBank/DDBJ databases">
        <title>Broccoli isolated Pseudomonas sp.</title>
        <authorList>
            <person name="Fujikawa T."/>
            <person name="Sawada H."/>
        </authorList>
    </citation>
    <scope>NUCLEOTIDE SEQUENCE [LARGE SCALE GENOMIC DNA]</scope>
    <source>
        <strain evidence="1 2">MAFF212428</strain>
    </source>
</reference>
<evidence type="ECO:0000313" key="1">
    <source>
        <dbReference type="EMBL" id="NER62263.1"/>
    </source>
</evidence>
<organism evidence="1 2">
    <name type="scientific">Pseudomonas brassicae</name>
    <dbReference type="NCBI Taxonomy" id="2708063"/>
    <lineage>
        <taxon>Bacteria</taxon>
        <taxon>Pseudomonadati</taxon>
        <taxon>Pseudomonadota</taxon>
        <taxon>Gammaproteobacteria</taxon>
        <taxon>Pseudomonadales</taxon>
        <taxon>Pseudomonadaceae</taxon>
        <taxon>Pseudomonas</taxon>
    </lineage>
</organism>
<accession>A0A6M0D0F5</accession>
<dbReference type="SUPFAM" id="SSF53383">
    <property type="entry name" value="PLP-dependent transferases"/>
    <property type="match status" value="1"/>
</dbReference>
<comment type="caution">
    <text evidence="1">The sequence shown here is derived from an EMBL/GenBank/DDBJ whole genome shotgun (WGS) entry which is preliminary data.</text>
</comment>
<proteinExistence type="predicted"/>
<evidence type="ECO:0000313" key="2">
    <source>
        <dbReference type="Proteomes" id="UP000480410"/>
    </source>
</evidence>
<dbReference type="EC" id="4.1.1.81" evidence="1"/>
<dbReference type="Proteomes" id="UP000480410">
    <property type="component" value="Unassembled WGS sequence"/>
</dbReference>